<dbReference type="EMBL" id="QDKL01000001">
    <property type="protein sequence ID" value="RZF22701.1"/>
    <property type="molecule type" value="Genomic_DNA"/>
</dbReference>
<evidence type="ECO:0000256" key="1">
    <source>
        <dbReference type="SAM" id="MobiDB-lite"/>
    </source>
</evidence>
<dbReference type="RefSeq" id="WP_114705645.1">
    <property type="nucleotide sequence ID" value="NZ_QDKL01000001.1"/>
</dbReference>
<comment type="caution">
    <text evidence="2">The sequence shown here is derived from an EMBL/GenBank/DDBJ whole genome shotgun (WGS) entry which is preliminary data.</text>
</comment>
<reference evidence="3" key="1">
    <citation type="journal article" date="2019" name="Int. J. Syst. Evol. Microbiol.">
        <title>Halobacteriovorax valvorus sp. nov., a novel prokaryotic predator isolated from coastal seawater of China.</title>
        <authorList>
            <person name="Chen M.-X."/>
        </authorList>
    </citation>
    <scope>NUCLEOTIDE SEQUENCE [LARGE SCALE GENOMIC DNA]</scope>
    <source>
        <strain evidence="3">BL9</strain>
    </source>
</reference>
<protein>
    <submittedName>
        <fullName evidence="2">Uncharacterized protein</fullName>
    </submittedName>
</protein>
<gene>
    <name evidence="2" type="ORF">DAY19_02710</name>
</gene>
<keyword evidence="3" id="KW-1185">Reference proteome</keyword>
<proteinExistence type="predicted"/>
<feature type="region of interest" description="Disordered" evidence="1">
    <location>
        <begin position="143"/>
        <end position="167"/>
    </location>
</feature>
<organism evidence="2 3">
    <name type="scientific">Halobacteriovorax vibrionivorans</name>
    <dbReference type="NCBI Taxonomy" id="2152716"/>
    <lineage>
        <taxon>Bacteria</taxon>
        <taxon>Pseudomonadati</taxon>
        <taxon>Bdellovibrionota</taxon>
        <taxon>Bacteriovoracia</taxon>
        <taxon>Bacteriovoracales</taxon>
        <taxon>Halobacteriovoraceae</taxon>
        <taxon>Halobacteriovorax</taxon>
    </lineage>
</organism>
<accession>A0ABY0IIB9</accession>
<evidence type="ECO:0000313" key="3">
    <source>
        <dbReference type="Proteomes" id="UP000443582"/>
    </source>
</evidence>
<name>A0ABY0IIB9_9BACT</name>
<sequence length="167" mass="18882">MFSTSVSAMTIDLGRSFFPKKDIIIDADSPNEITVKYKLRYYISDGCAYDIVTSYKLGGCPRKKYKTYEEDSKYILKIDKSSAKAGHGAQVLRLSVKQKERGSFDIIPVVEILEGNEDTISHDDPWFGAAEVKLKSRDRVVNETRENLKKSPQQYSGEKARETAISQ</sequence>
<dbReference type="Proteomes" id="UP000443582">
    <property type="component" value="Unassembled WGS sequence"/>
</dbReference>
<feature type="compositionally biased region" description="Basic and acidic residues" evidence="1">
    <location>
        <begin position="158"/>
        <end position="167"/>
    </location>
</feature>
<evidence type="ECO:0000313" key="2">
    <source>
        <dbReference type="EMBL" id="RZF22701.1"/>
    </source>
</evidence>